<organism evidence="1 2">
    <name type="scientific">Eremothecium sinecaudum</name>
    <dbReference type="NCBI Taxonomy" id="45286"/>
    <lineage>
        <taxon>Eukaryota</taxon>
        <taxon>Fungi</taxon>
        <taxon>Dikarya</taxon>
        <taxon>Ascomycota</taxon>
        <taxon>Saccharomycotina</taxon>
        <taxon>Saccharomycetes</taxon>
        <taxon>Saccharomycetales</taxon>
        <taxon>Saccharomycetaceae</taxon>
        <taxon>Eremothecium</taxon>
    </lineage>
</organism>
<dbReference type="STRING" id="45286.A0A120K2U6"/>
<protein>
    <submittedName>
        <fullName evidence="1">HHL102Wp</fullName>
    </submittedName>
</protein>
<dbReference type="EMBL" id="CP014248">
    <property type="protein sequence ID" value="AMD22668.1"/>
    <property type="molecule type" value="Genomic_DNA"/>
</dbReference>
<dbReference type="OrthoDB" id="4063473at2759"/>
<dbReference type="RefSeq" id="XP_017989664.1">
    <property type="nucleotide sequence ID" value="XM_018134064.1"/>
</dbReference>
<reference evidence="1 2" key="1">
    <citation type="submission" date="2016-01" db="EMBL/GenBank/DDBJ databases">
        <title>Genome sequence of the yeast Holleya sinecauda.</title>
        <authorList>
            <person name="Dietrich F.S."/>
        </authorList>
    </citation>
    <scope>NUCLEOTIDE SEQUENCE [LARGE SCALE GENOMIC DNA]</scope>
    <source>
        <strain evidence="1 2">ATCC 58844</strain>
    </source>
</reference>
<dbReference type="AlphaFoldDB" id="A0A120K2U6"/>
<accession>A0A120K2U6</accession>
<gene>
    <name evidence="1" type="ORF">AW171_hschr84719</name>
</gene>
<evidence type="ECO:0000313" key="1">
    <source>
        <dbReference type="EMBL" id="AMD22668.1"/>
    </source>
</evidence>
<name>A0A120K2U6_9SACH</name>
<sequence length="293" mass="32316">MLNTVEETPVKQDLGRKQKLRDAILLSTPGWLNAEASSPVKAGNDAQKVRLYLKELSSALLNSGKVSSSMQVLVDEKSFVEEERKRSNSRSVEREWRGLNLSQEVFSGLGEYGGRKLRRLNISVPIEIRSDEEMDDGDISIGSIVAEVSDVVDDLSAVGDLSSPINGYRGEDLEEFEEIEDNMPSSAPMLSAKSLRALVTSIVNEGNYAMPPEAVKRLRKLSGVLARSVAEDIHATCSESGSKVIDRAVLLRVFDKYGIINEDDVTNQDLFGLCQRYLPVEALNSLELHLFQG</sequence>
<evidence type="ECO:0000313" key="2">
    <source>
        <dbReference type="Proteomes" id="UP000243052"/>
    </source>
</evidence>
<dbReference type="GeneID" id="28726029"/>
<keyword evidence="2" id="KW-1185">Reference proteome</keyword>
<dbReference type="Proteomes" id="UP000243052">
    <property type="component" value="Chromosome viii"/>
</dbReference>
<proteinExistence type="predicted"/>